<dbReference type="Pfam" id="PF12833">
    <property type="entry name" value="HTH_18"/>
    <property type="match status" value="1"/>
</dbReference>
<keyword evidence="2" id="KW-0238">DNA-binding</keyword>
<dbReference type="InterPro" id="IPR018062">
    <property type="entry name" value="HTH_AraC-typ_CS"/>
</dbReference>
<reference evidence="5 6" key="1">
    <citation type="journal article" date="2023" name="Int. J. Syst. Evol. Microbiol.">
        <title>Streptococcus sciuri sp. nov., Staphylococcus marylandisciuri sp. nov. and Staphylococcus americanisciuri sp. nov., isolated from faeces of eastern grey squirrel (Sciurus carolinensis).</title>
        <authorList>
            <person name="Volokhov D.V."/>
            <person name="Zagorodnyaya T.A."/>
            <person name="Furtak V.A."/>
            <person name="Nattanmai G."/>
            <person name="Randall L."/>
            <person name="Jose S."/>
            <person name="Gao Y."/>
            <person name="Eisenberg T."/>
            <person name="Delmonte P."/>
            <person name="Blom J."/>
            <person name="Mitchell K.K."/>
        </authorList>
    </citation>
    <scope>NUCLEOTIDE SEQUENCE [LARGE SCALE GENOMIC DNA]</scope>
    <source>
        <strain evidence="5 6">SQ8-PEA</strain>
    </source>
</reference>
<comment type="caution">
    <text evidence="5">The sequence shown here is derived from an EMBL/GenBank/DDBJ whole genome shotgun (WGS) entry which is preliminary data.</text>
</comment>
<feature type="domain" description="HTH araC/xylS-type" evidence="4">
    <location>
        <begin position="142"/>
        <end position="240"/>
    </location>
</feature>
<keyword evidence="6" id="KW-1185">Reference proteome</keyword>
<dbReference type="InterPro" id="IPR018060">
    <property type="entry name" value="HTH_AraC"/>
</dbReference>
<dbReference type="PROSITE" id="PS01124">
    <property type="entry name" value="HTH_ARAC_FAMILY_2"/>
    <property type="match status" value="1"/>
</dbReference>
<proteinExistence type="predicted"/>
<keyword evidence="1" id="KW-0805">Transcription regulation</keyword>
<gene>
    <name evidence="5" type="ORF">N9R04_07945</name>
</gene>
<dbReference type="PROSITE" id="PS00041">
    <property type="entry name" value="HTH_ARAC_FAMILY_1"/>
    <property type="match status" value="1"/>
</dbReference>
<evidence type="ECO:0000259" key="4">
    <source>
        <dbReference type="PROSITE" id="PS01124"/>
    </source>
</evidence>
<evidence type="ECO:0000256" key="1">
    <source>
        <dbReference type="ARBA" id="ARBA00023015"/>
    </source>
</evidence>
<dbReference type="Proteomes" id="UP001209553">
    <property type="component" value="Unassembled WGS sequence"/>
</dbReference>
<organism evidence="5 6">
    <name type="scientific">Staphylococcus marylandisciuri</name>
    <dbReference type="NCBI Taxonomy" id="2981529"/>
    <lineage>
        <taxon>Bacteria</taxon>
        <taxon>Bacillati</taxon>
        <taxon>Bacillota</taxon>
        <taxon>Bacilli</taxon>
        <taxon>Bacillales</taxon>
        <taxon>Staphylococcaceae</taxon>
        <taxon>Staphylococcus</taxon>
    </lineage>
</organism>
<name>A0ABT2QRM7_9STAP</name>
<dbReference type="Gene3D" id="1.10.10.60">
    <property type="entry name" value="Homeodomain-like"/>
    <property type="match status" value="2"/>
</dbReference>
<dbReference type="SUPFAM" id="SSF46689">
    <property type="entry name" value="Homeodomain-like"/>
    <property type="match status" value="2"/>
</dbReference>
<evidence type="ECO:0000256" key="2">
    <source>
        <dbReference type="ARBA" id="ARBA00023125"/>
    </source>
</evidence>
<dbReference type="SMART" id="SM00342">
    <property type="entry name" value="HTH_ARAC"/>
    <property type="match status" value="1"/>
</dbReference>
<protein>
    <submittedName>
        <fullName evidence="5">Helix-turn-helix domain-containing protein</fullName>
    </submittedName>
</protein>
<dbReference type="EMBL" id="JAOPKZ010000013">
    <property type="protein sequence ID" value="MCU5746640.1"/>
    <property type="molecule type" value="Genomic_DNA"/>
</dbReference>
<dbReference type="PANTHER" id="PTHR43280">
    <property type="entry name" value="ARAC-FAMILY TRANSCRIPTIONAL REGULATOR"/>
    <property type="match status" value="1"/>
</dbReference>
<accession>A0ABT2QRM7</accession>
<sequence length="679" mass="78836">MKPHVCYLPEGMTRPSRCYNGIIVAFAKEGQVEVQIEDQIFKDRVVHIINETELYRIHSREVLIFSFPRDCILKHSQYHNSIKFDVNLNYQLEVKRDLIALFKQLINERPDDQEIDTLIFKILRNFHTQAKNSSTPKQDLFNEITSYIFAQLKQKITLNDLAQKYYISRSYVSNLFTKRLNMTFNDYLCSLRVAHTMTDLLSRERTVEEIARQWGYTSASKYIGHFKRFLRTTPKQYLQNVHTYAHLPILDGIHDICRLRDLHFGVVNCYVETTVSIKDTEFQSEGLNFFQIISVETFRQLNKIVNNSSSFNVSLTEQPRFTYVHIKEPLIDSEDVQNSVIECLKKQVPLAINIRSVEEYLRLDNWIKEFQMYEIRGYSYTQWENANLLIIINGEGNILPKDFKVLPQRINGVRVKYAVDITSQYVGYLNSSEYEEIETDYYLFNFSLAMPQDEDSCRLCSKEKERLNDFLKAIKAQGKLIVLDSGIIEQSATLDYRTYLNMWVELNDYLSGVSIHFSSQVTTGLALINQYDIKLPFAHLHEMLGLFVQAPIQYGENYIVAKKAYGYLILLYNYTSPRLSESLASTHFTIQLDDLATAGTQTISLETVDMNPLTGLEGVATQNVKSPECLSPSLKYKVNTYTQSTLTIDAHEFLNRPYFVTLKPNMITLCTIYHSWVGS</sequence>
<dbReference type="PANTHER" id="PTHR43280:SF28">
    <property type="entry name" value="HTH-TYPE TRANSCRIPTIONAL ACTIVATOR RHAS"/>
    <property type="match status" value="1"/>
</dbReference>
<evidence type="ECO:0000256" key="3">
    <source>
        <dbReference type="ARBA" id="ARBA00023163"/>
    </source>
</evidence>
<dbReference type="RefSeq" id="WP_262856287.1">
    <property type="nucleotide sequence ID" value="NZ_JAOPKZ010000013.1"/>
</dbReference>
<keyword evidence="3" id="KW-0804">Transcription</keyword>
<evidence type="ECO:0000313" key="5">
    <source>
        <dbReference type="EMBL" id="MCU5746640.1"/>
    </source>
</evidence>
<evidence type="ECO:0000313" key="6">
    <source>
        <dbReference type="Proteomes" id="UP001209553"/>
    </source>
</evidence>
<dbReference type="InterPro" id="IPR009057">
    <property type="entry name" value="Homeodomain-like_sf"/>
</dbReference>